<gene>
    <name evidence="10" type="ORF">WJX74_006112</name>
</gene>
<protein>
    <recommendedName>
        <fullName evidence="9">ABC transporter domain-containing protein</fullName>
    </recommendedName>
</protein>
<dbReference type="InterPro" id="IPR003593">
    <property type="entry name" value="AAA+_ATPase"/>
</dbReference>
<dbReference type="SMART" id="SM00382">
    <property type="entry name" value="AAA"/>
    <property type="match status" value="1"/>
</dbReference>
<evidence type="ECO:0000256" key="8">
    <source>
        <dbReference type="SAM" id="Phobius"/>
    </source>
</evidence>
<evidence type="ECO:0000256" key="1">
    <source>
        <dbReference type="ARBA" id="ARBA00004141"/>
    </source>
</evidence>
<dbReference type="EMBL" id="JALJOS010000008">
    <property type="protein sequence ID" value="KAK9835697.1"/>
    <property type="molecule type" value="Genomic_DNA"/>
</dbReference>
<feature type="domain" description="ABC transporter" evidence="9">
    <location>
        <begin position="26"/>
        <end position="292"/>
    </location>
</feature>
<feature type="transmembrane region" description="Helical" evidence="8">
    <location>
        <begin position="410"/>
        <end position="434"/>
    </location>
</feature>
<feature type="transmembrane region" description="Helical" evidence="8">
    <location>
        <begin position="486"/>
        <end position="509"/>
    </location>
</feature>
<dbReference type="AlphaFoldDB" id="A0AAW1RQU2"/>
<accession>A0AAW1RQU2</accession>
<evidence type="ECO:0000313" key="10">
    <source>
        <dbReference type="EMBL" id="KAK9835697.1"/>
    </source>
</evidence>
<feature type="transmembrane region" description="Helical" evidence="8">
    <location>
        <begin position="462"/>
        <end position="480"/>
    </location>
</feature>
<keyword evidence="5" id="KW-0067">ATP-binding</keyword>
<evidence type="ECO:0000256" key="3">
    <source>
        <dbReference type="ARBA" id="ARBA00022692"/>
    </source>
</evidence>
<keyword evidence="6 8" id="KW-1133">Transmembrane helix</keyword>
<evidence type="ECO:0000256" key="5">
    <source>
        <dbReference type="ARBA" id="ARBA00022840"/>
    </source>
</evidence>
<sequence>MDPEETKSFSNPSSPLKPYKRKGMKVTFKDLSYDVQNTANKKETLHLLQSVTGFIAPGEMTALMGPSGSGKTTLLDVLAGRKTAGSTTGNIAFAGQAPTITFLRRYTGYAEQFDTLVDNLTVREMLMYTAELKLPTSQSMDEKRERVTHIIELLALLPCQNRRIGNAMQRGISGGQAKRTNIGIALVTSPRILFLDEPTSGLDSFTSNEVMDVIKTLTKTQDSMTICATIHSPTAHAFALFGKMIILLQGRMVYFGDAGDRTIDYFEKELADVPQFEKNAGNNAAEWIVNITTKADRDGKSKAFADTYAASVLKSKNDEEQDGLAIGAFKGGKCARASMATLKELSVTEGTVTPAWWAIKTLLKYRMGRDFCDAKFIGPRVFDKFTVCILMMTLYWGIGNDYKPTNLINISALLYMWAILPGFAALTYVPSLVLERPLFIRERSDGLYKVITYLTAKLLEELTVALIGSLIFSCVVFFPSKFQGQWLLFWLAYWCTMSIGIVLGYFIAAMSPNLDVANASLPAYVGSLLFFVGCLLRVKDMPGYWRWYSYLNFLRYGWGALMVNQFEGKNAIFLGGEEILHYYSLDNFNKWAFLACEFAFFVGLFLASWAALTFRRHSSR</sequence>
<keyword evidence="2" id="KW-0813">Transport</keyword>
<organism evidence="10 11">
    <name type="scientific">Apatococcus lobatus</name>
    <dbReference type="NCBI Taxonomy" id="904363"/>
    <lineage>
        <taxon>Eukaryota</taxon>
        <taxon>Viridiplantae</taxon>
        <taxon>Chlorophyta</taxon>
        <taxon>core chlorophytes</taxon>
        <taxon>Trebouxiophyceae</taxon>
        <taxon>Chlorellales</taxon>
        <taxon>Chlorellaceae</taxon>
        <taxon>Apatococcus</taxon>
    </lineage>
</organism>
<proteinExistence type="predicted"/>
<evidence type="ECO:0000256" key="4">
    <source>
        <dbReference type="ARBA" id="ARBA00022741"/>
    </source>
</evidence>
<feature type="transmembrane region" description="Helical" evidence="8">
    <location>
        <begin position="591"/>
        <end position="614"/>
    </location>
</feature>
<dbReference type="PROSITE" id="PS50893">
    <property type="entry name" value="ABC_TRANSPORTER_2"/>
    <property type="match status" value="1"/>
</dbReference>
<keyword evidence="3 8" id="KW-0812">Transmembrane</keyword>
<name>A0AAW1RQU2_9CHLO</name>
<feature type="transmembrane region" description="Helical" evidence="8">
    <location>
        <begin position="381"/>
        <end position="398"/>
    </location>
</feature>
<dbReference type="InterPro" id="IPR050352">
    <property type="entry name" value="ABCG_transporters"/>
</dbReference>
<evidence type="ECO:0000256" key="2">
    <source>
        <dbReference type="ARBA" id="ARBA00022448"/>
    </source>
</evidence>
<dbReference type="SUPFAM" id="SSF52540">
    <property type="entry name" value="P-loop containing nucleoside triphosphate hydrolases"/>
    <property type="match status" value="1"/>
</dbReference>
<keyword evidence="7 8" id="KW-0472">Membrane</keyword>
<evidence type="ECO:0000256" key="7">
    <source>
        <dbReference type="ARBA" id="ARBA00023136"/>
    </source>
</evidence>
<keyword evidence="4" id="KW-0547">Nucleotide-binding</keyword>
<dbReference type="PANTHER" id="PTHR48041:SF91">
    <property type="entry name" value="ABC TRANSPORTER G FAMILY MEMBER 28"/>
    <property type="match status" value="1"/>
</dbReference>
<comment type="caution">
    <text evidence="10">The sequence shown here is derived from an EMBL/GenBank/DDBJ whole genome shotgun (WGS) entry which is preliminary data.</text>
</comment>
<keyword evidence="11" id="KW-1185">Reference proteome</keyword>
<dbReference type="Pfam" id="PF01061">
    <property type="entry name" value="ABC2_membrane"/>
    <property type="match status" value="1"/>
</dbReference>
<dbReference type="GO" id="GO:0005524">
    <property type="term" value="F:ATP binding"/>
    <property type="evidence" value="ECO:0007669"/>
    <property type="project" value="UniProtKB-KW"/>
</dbReference>
<evidence type="ECO:0000313" key="11">
    <source>
        <dbReference type="Proteomes" id="UP001438707"/>
    </source>
</evidence>
<evidence type="ECO:0000259" key="9">
    <source>
        <dbReference type="PROSITE" id="PS50893"/>
    </source>
</evidence>
<dbReference type="InterPro" id="IPR013525">
    <property type="entry name" value="ABC2_TM"/>
</dbReference>
<dbReference type="Proteomes" id="UP001438707">
    <property type="component" value="Unassembled WGS sequence"/>
</dbReference>
<dbReference type="Gene3D" id="3.40.50.300">
    <property type="entry name" value="P-loop containing nucleotide triphosphate hydrolases"/>
    <property type="match status" value="1"/>
</dbReference>
<dbReference type="GO" id="GO:0140359">
    <property type="term" value="F:ABC-type transporter activity"/>
    <property type="evidence" value="ECO:0007669"/>
    <property type="project" value="InterPro"/>
</dbReference>
<dbReference type="GO" id="GO:0016020">
    <property type="term" value="C:membrane"/>
    <property type="evidence" value="ECO:0007669"/>
    <property type="project" value="UniProtKB-SubCell"/>
</dbReference>
<dbReference type="GO" id="GO:0016887">
    <property type="term" value="F:ATP hydrolysis activity"/>
    <property type="evidence" value="ECO:0007669"/>
    <property type="project" value="InterPro"/>
</dbReference>
<comment type="subcellular location">
    <subcellularLocation>
        <location evidence="1">Membrane</location>
        <topology evidence="1">Multi-pass membrane protein</topology>
    </subcellularLocation>
</comment>
<dbReference type="InterPro" id="IPR003439">
    <property type="entry name" value="ABC_transporter-like_ATP-bd"/>
</dbReference>
<dbReference type="InterPro" id="IPR027417">
    <property type="entry name" value="P-loop_NTPase"/>
</dbReference>
<reference evidence="10 11" key="1">
    <citation type="journal article" date="2024" name="Nat. Commun.">
        <title>Phylogenomics reveals the evolutionary origins of lichenization in chlorophyte algae.</title>
        <authorList>
            <person name="Puginier C."/>
            <person name="Libourel C."/>
            <person name="Otte J."/>
            <person name="Skaloud P."/>
            <person name="Haon M."/>
            <person name="Grisel S."/>
            <person name="Petersen M."/>
            <person name="Berrin J.G."/>
            <person name="Delaux P.M."/>
            <person name="Dal Grande F."/>
            <person name="Keller J."/>
        </authorList>
    </citation>
    <scope>NUCLEOTIDE SEQUENCE [LARGE SCALE GENOMIC DNA]</scope>
    <source>
        <strain evidence="10 11">SAG 2145</strain>
    </source>
</reference>
<evidence type="ECO:0000256" key="6">
    <source>
        <dbReference type="ARBA" id="ARBA00022989"/>
    </source>
</evidence>
<dbReference type="Pfam" id="PF00005">
    <property type="entry name" value="ABC_tran"/>
    <property type="match status" value="1"/>
</dbReference>
<feature type="transmembrane region" description="Helical" evidence="8">
    <location>
        <begin position="521"/>
        <end position="538"/>
    </location>
</feature>
<dbReference type="PANTHER" id="PTHR48041">
    <property type="entry name" value="ABC TRANSPORTER G FAMILY MEMBER 28"/>
    <property type="match status" value="1"/>
</dbReference>